<reference evidence="3" key="2">
    <citation type="submission" date="2013-12" db="EMBL/GenBank/DDBJ databases">
        <authorList>
            <person name="Yu Y."/>
            <person name="Lee S."/>
            <person name="de Baynast K."/>
            <person name="Wissotski M."/>
            <person name="Liu L."/>
            <person name="Talag J."/>
            <person name="Goicoechea J."/>
            <person name="Angelova A."/>
            <person name="Jetty R."/>
            <person name="Kudrna D."/>
            <person name="Golser W."/>
            <person name="Rivera L."/>
            <person name="Zhang J."/>
            <person name="Wing R."/>
        </authorList>
    </citation>
    <scope>NUCLEOTIDE SEQUENCE</scope>
</reference>
<dbReference type="Gramene" id="LPERR11G03210.1">
    <property type="protein sequence ID" value="LPERR11G03210.1"/>
    <property type="gene ID" value="LPERR11G03210"/>
</dbReference>
<keyword evidence="3" id="KW-1185">Reference proteome</keyword>
<protein>
    <submittedName>
        <fullName evidence="2">Uncharacterized protein</fullName>
    </submittedName>
</protein>
<dbReference type="HOGENOM" id="CLU_105616_0_0_1"/>
<reference evidence="2" key="3">
    <citation type="submission" date="2015-04" db="UniProtKB">
        <authorList>
            <consortium name="EnsemblPlants"/>
        </authorList>
    </citation>
    <scope>IDENTIFICATION</scope>
</reference>
<feature type="region of interest" description="Disordered" evidence="1">
    <location>
        <begin position="127"/>
        <end position="171"/>
    </location>
</feature>
<organism evidence="2 3">
    <name type="scientific">Leersia perrieri</name>
    <dbReference type="NCBI Taxonomy" id="77586"/>
    <lineage>
        <taxon>Eukaryota</taxon>
        <taxon>Viridiplantae</taxon>
        <taxon>Streptophyta</taxon>
        <taxon>Embryophyta</taxon>
        <taxon>Tracheophyta</taxon>
        <taxon>Spermatophyta</taxon>
        <taxon>Magnoliopsida</taxon>
        <taxon>Liliopsida</taxon>
        <taxon>Poales</taxon>
        <taxon>Poaceae</taxon>
        <taxon>BOP clade</taxon>
        <taxon>Oryzoideae</taxon>
        <taxon>Oryzeae</taxon>
        <taxon>Oryzinae</taxon>
        <taxon>Leersia</taxon>
    </lineage>
</organism>
<dbReference type="EnsemblPlants" id="LPERR11G03210.1">
    <property type="protein sequence ID" value="LPERR11G03210.1"/>
    <property type="gene ID" value="LPERR11G03210"/>
</dbReference>
<name>A0A0D9XP97_9ORYZ</name>
<sequence length="171" mass="18088">MAMADCYYAREQQLEVDDAVVHRLLPPEILVDIGIVADSVADIAARQRRSLAVVEELSARLVSILGGGGVGEKRAATPASGGGVTPYSYRRDLHLAGGGINGRNGVMILYHAPSTKQWPPLRPTTFLPPPPPASGSGTGVFLPRTGLASNPPRINGSKPPRQLRKEAARGH</sequence>
<evidence type="ECO:0000313" key="3">
    <source>
        <dbReference type="Proteomes" id="UP000032180"/>
    </source>
</evidence>
<accession>A0A0D9XP97</accession>
<proteinExistence type="predicted"/>
<dbReference type="Proteomes" id="UP000032180">
    <property type="component" value="Chromosome 11"/>
</dbReference>
<reference evidence="2 3" key="1">
    <citation type="submission" date="2012-08" db="EMBL/GenBank/DDBJ databases">
        <title>Oryza genome evolution.</title>
        <authorList>
            <person name="Wing R.A."/>
        </authorList>
    </citation>
    <scope>NUCLEOTIDE SEQUENCE</scope>
</reference>
<evidence type="ECO:0000313" key="2">
    <source>
        <dbReference type="EnsemblPlants" id="LPERR11G03210.1"/>
    </source>
</evidence>
<evidence type="ECO:0000256" key="1">
    <source>
        <dbReference type="SAM" id="MobiDB-lite"/>
    </source>
</evidence>
<dbReference type="AlphaFoldDB" id="A0A0D9XP97"/>